<protein>
    <submittedName>
        <fullName evidence="2">Uncharacterized protein</fullName>
    </submittedName>
</protein>
<name>A0A8S3QZY3_MYTED</name>
<feature type="compositionally biased region" description="Basic and acidic residues" evidence="1">
    <location>
        <begin position="35"/>
        <end position="60"/>
    </location>
</feature>
<proteinExistence type="predicted"/>
<dbReference type="EMBL" id="CAJPWZ010000883">
    <property type="protein sequence ID" value="CAG2202256.1"/>
    <property type="molecule type" value="Genomic_DNA"/>
</dbReference>
<reference evidence="2" key="1">
    <citation type="submission" date="2021-03" db="EMBL/GenBank/DDBJ databases">
        <authorList>
            <person name="Bekaert M."/>
        </authorList>
    </citation>
    <scope>NUCLEOTIDE SEQUENCE</scope>
</reference>
<feature type="compositionally biased region" description="Basic and acidic residues" evidence="1">
    <location>
        <begin position="140"/>
        <end position="149"/>
    </location>
</feature>
<feature type="compositionally biased region" description="Basic residues" evidence="1">
    <location>
        <begin position="150"/>
        <end position="159"/>
    </location>
</feature>
<gene>
    <name evidence="2" type="ORF">MEDL_16838</name>
</gene>
<accession>A0A8S3QZY3</accession>
<organism evidence="2 3">
    <name type="scientific">Mytilus edulis</name>
    <name type="common">Blue mussel</name>
    <dbReference type="NCBI Taxonomy" id="6550"/>
    <lineage>
        <taxon>Eukaryota</taxon>
        <taxon>Metazoa</taxon>
        <taxon>Spiralia</taxon>
        <taxon>Lophotrochozoa</taxon>
        <taxon>Mollusca</taxon>
        <taxon>Bivalvia</taxon>
        <taxon>Autobranchia</taxon>
        <taxon>Pteriomorphia</taxon>
        <taxon>Mytilida</taxon>
        <taxon>Mytiloidea</taxon>
        <taxon>Mytilidae</taxon>
        <taxon>Mytilinae</taxon>
        <taxon>Mytilus</taxon>
    </lineage>
</organism>
<dbReference type="Proteomes" id="UP000683360">
    <property type="component" value="Unassembled WGS sequence"/>
</dbReference>
<evidence type="ECO:0000256" key="1">
    <source>
        <dbReference type="SAM" id="MobiDB-lite"/>
    </source>
</evidence>
<sequence length="256" mass="30467">MTNGRSTTKDQHLRKHCNDPRKNTEVDQEVLIEENTGHQRETEEMKEGHHLEGRGHHLEGGETTTLHLQEIGTIGTLLQGRERQTDRHRSPAPRDRGKEERSNSRLSEVRDKKTNKKKYESSDNESLDRQKDKKKKRHASSSDDESRDRQKSKKKKRHSVTSDDESLEREKSKKKKRVSVSSDDDERKKSKKKKTKKMTVQMMMKIFLKRRKIKRISFQMIVMTRRVRVERKRERRKNMIVALRKNQLNIPRKNNI</sequence>
<feature type="compositionally biased region" description="Basic and acidic residues" evidence="1">
    <location>
        <begin position="7"/>
        <end position="25"/>
    </location>
</feature>
<evidence type="ECO:0000313" key="2">
    <source>
        <dbReference type="EMBL" id="CAG2202256.1"/>
    </source>
</evidence>
<dbReference type="AlphaFoldDB" id="A0A8S3QZY3"/>
<feature type="region of interest" description="Disordered" evidence="1">
    <location>
        <begin position="1"/>
        <end position="197"/>
    </location>
</feature>
<evidence type="ECO:0000313" key="3">
    <source>
        <dbReference type="Proteomes" id="UP000683360"/>
    </source>
</evidence>
<comment type="caution">
    <text evidence="2">The sequence shown here is derived from an EMBL/GenBank/DDBJ whole genome shotgun (WGS) entry which is preliminary data.</text>
</comment>
<feature type="compositionally biased region" description="Basic and acidic residues" evidence="1">
    <location>
        <begin position="80"/>
        <end position="131"/>
    </location>
</feature>
<keyword evidence="3" id="KW-1185">Reference proteome</keyword>